<proteinExistence type="predicted"/>
<keyword evidence="2" id="KW-1185">Reference proteome</keyword>
<gene>
    <name evidence="1" type="ORF">I4F81_005768</name>
</gene>
<dbReference type="EMBL" id="CM020619">
    <property type="protein sequence ID" value="KAK1863207.1"/>
    <property type="molecule type" value="Genomic_DNA"/>
</dbReference>
<evidence type="ECO:0000313" key="1">
    <source>
        <dbReference type="EMBL" id="KAK1863207.1"/>
    </source>
</evidence>
<reference evidence="1" key="1">
    <citation type="submission" date="2019-11" db="EMBL/GenBank/DDBJ databases">
        <title>Nori genome reveals adaptations in red seaweeds to the harsh intertidal environment.</title>
        <authorList>
            <person name="Wang D."/>
            <person name="Mao Y."/>
        </authorList>
    </citation>
    <scope>NUCLEOTIDE SEQUENCE</scope>
    <source>
        <tissue evidence="1">Gametophyte</tissue>
    </source>
</reference>
<name>A0ACC3BZ69_PYRYE</name>
<evidence type="ECO:0000313" key="2">
    <source>
        <dbReference type="Proteomes" id="UP000798662"/>
    </source>
</evidence>
<dbReference type="Proteomes" id="UP000798662">
    <property type="component" value="Chromosome 2"/>
</dbReference>
<organism evidence="1 2">
    <name type="scientific">Pyropia yezoensis</name>
    <name type="common">Susabi-nori</name>
    <name type="synonym">Porphyra yezoensis</name>
    <dbReference type="NCBI Taxonomy" id="2788"/>
    <lineage>
        <taxon>Eukaryota</taxon>
        <taxon>Rhodophyta</taxon>
        <taxon>Bangiophyceae</taxon>
        <taxon>Bangiales</taxon>
        <taxon>Bangiaceae</taxon>
        <taxon>Pyropia</taxon>
    </lineage>
</organism>
<protein>
    <submittedName>
        <fullName evidence="1">Uncharacterized protein</fullName>
    </submittedName>
</protein>
<sequence length="164" mass="17549">MTLRGRRGDGGNATVFPPRSDELSAPVTAADVVGSRGWLLRVGMRNAATPPLFEWTAATGTWAWLAGGGDRRPRDNANDGLWPPLDGGPAIVDEAAGPTAWSSLQWRRPAFVYHPARHTLYLVQGVPDQPPQFTLAGSSPPPVMLDVRVWAYDRRVGGGGGGRL</sequence>
<comment type="caution">
    <text evidence="1">The sequence shown here is derived from an EMBL/GenBank/DDBJ whole genome shotgun (WGS) entry which is preliminary data.</text>
</comment>
<accession>A0ACC3BZ69</accession>